<dbReference type="SUPFAM" id="SSF50249">
    <property type="entry name" value="Nucleic acid-binding proteins"/>
    <property type="match status" value="2"/>
</dbReference>
<feature type="region of interest" description="Disordered" evidence="11">
    <location>
        <begin position="1"/>
        <end position="71"/>
    </location>
</feature>
<organism evidence="13 15">
    <name type="scientific">Bombyx mandarina</name>
    <name type="common">Wild silk moth</name>
    <name type="synonym">Wild silkworm</name>
    <dbReference type="NCBI Taxonomy" id="7092"/>
    <lineage>
        <taxon>Eukaryota</taxon>
        <taxon>Metazoa</taxon>
        <taxon>Ecdysozoa</taxon>
        <taxon>Arthropoda</taxon>
        <taxon>Hexapoda</taxon>
        <taxon>Insecta</taxon>
        <taxon>Pterygota</taxon>
        <taxon>Neoptera</taxon>
        <taxon>Endopterygota</taxon>
        <taxon>Lepidoptera</taxon>
        <taxon>Glossata</taxon>
        <taxon>Ditrysia</taxon>
        <taxon>Bombycoidea</taxon>
        <taxon>Bombycidae</taxon>
        <taxon>Bombycinae</taxon>
        <taxon>Bombyx</taxon>
    </lineage>
</organism>
<dbReference type="Gene3D" id="2.40.50.700">
    <property type="match status" value="1"/>
</dbReference>
<dbReference type="GeneID" id="114249557"/>
<evidence type="ECO:0000313" key="14">
    <source>
        <dbReference type="RefSeq" id="XP_028038977.1"/>
    </source>
</evidence>
<evidence type="ECO:0000256" key="9">
    <source>
        <dbReference type="ARBA" id="ARBA00022884"/>
    </source>
</evidence>
<evidence type="ECO:0000256" key="5">
    <source>
        <dbReference type="ARBA" id="ARBA00022723"/>
    </source>
</evidence>
<dbReference type="PANTHER" id="PTHR23355:SF9">
    <property type="entry name" value="DIS3-LIKE EXONUCLEASE 2"/>
    <property type="match status" value="1"/>
</dbReference>
<evidence type="ECO:0000313" key="13">
    <source>
        <dbReference type="Proteomes" id="UP000504629"/>
    </source>
</evidence>
<keyword evidence="6" id="KW-0378">Hydrolase</keyword>
<keyword evidence="7" id="KW-0269">Exonuclease</keyword>
<dbReference type="AlphaFoldDB" id="A0A6J2KBE0"/>
<feature type="compositionally biased region" description="Low complexity" evidence="11">
    <location>
        <begin position="14"/>
        <end position="30"/>
    </location>
</feature>
<dbReference type="RefSeq" id="XP_028038978.1">
    <property type="nucleotide sequence ID" value="XM_028183177.1"/>
</dbReference>
<feature type="region of interest" description="Disordered" evidence="11">
    <location>
        <begin position="83"/>
        <end position="110"/>
    </location>
</feature>
<protein>
    <submittedName>
        <fullName evidence="14">DIS3-like exonuclease 2 isoform X1</fullName>
    </submittedName>
    <submittedName>
        <fullName evidence="15">DIS3-like exonuclease 2 isoform X2</fullName>
    </submittedName>
    <submittedName>
        <fullName evidence="16">DIS3-like exonuclease 2 isoform X3</fullName>
    </submittedName>
</protein>
<reference evidence="14 15" key="1">
    <citation type="submission" date="2025-04" db="UniProtKB">
        <authorList>
            <consortium name="RefSeq"/>
        </authorList>
    </citation>
    <scope>IDENTIFICATION</scope>
    <source>
        <tissue evidence="14 15">Silk gland</tissue>
    </source>
</reference>
<dbReference type="GO" id="GO:0008266">
    <property type="term" value="F:poly(U) RNA binding"/>
    <property type="evidence" value="ECO:0007669"/>
    <property type="project" value="UniProtKB-ARBA"/>
</dbReference>
<dbReference type="InterPro" id="IPR033771">
    <property type="entry name" value="Rrp44_CSD1"/>
</dbReference>
<dbReference type="Pfam" id="PF00773">
    <property type="entry name" value="RNB"/>
    <property type="match status" value="1"/>
</dbReference>
<accession>A0A6J2KBE0</accession>
<keyword evidence="8" id="KW-0460">Magnesium</keyword>
<feature type="compositionally biased region" description="Polar residues" evidence="11">
    <location>
        <begin position="92"/>
        <end position="101"/>
    </location>
</feature>
<gene>
    <name evidence="14 15 16" type="primary">LOC114249557</name>
</gene>
<evidence type="ECO:0000259" key="12">
    <source>
        <dbReference type="SMART" id="SM00955"/>
    </source>
</evidence>
<evidence type="ECO:0000256" key="4">
    <source>
        <dbReference type="ARBA" id="ARBA00022722"/>
    </source>
</evidence>
<dbReference type="GO" id="GO:0000175">
    <property type="term" value="F:3'-5'-RNA exonuclease activity"/>
    <property type="evidence" value="ECO:0007669"/>
    <property type="project" value="UniProtKB-ARBA"/>
</dbReference>
<dbReference type="Gene3D" id="2.40.50.140">
    <property type="entry name" value="Nucleic acid-binding proteins"/>
    <property type="match status" value="1"/>
</dbReference>
<dbReference type="InterPro" id="IPR050180">
    <property type="entry name" value="RNR_Ribonuclease"/>
</dbReference>
<comment type="subcellular location">
    <subcellularLocation>
        <location evidence="1">Cytoplasm</location>
    </subcellularLocation>
</comment>
<keyword evidence="3" id="KW-0963">Cytoplasm</keyword>
<dbReference type="Proteomes" id="UP000504629">
    <property type="component" value="Unplaced"/>
</dbReference>
<keyword evidence="13" id="KW-1185">Reference proteome</keyword>
<evidence type="ECO:0000256" key="2">
    <source>
        <dbReference type="ARBA" id="ARBA00005785"/>
    </source>
</evidence>
<dbReference type="GO" id="GO:0046872">
    <property type="term" value="F:metal ion binding"/>
    <property type="evidence" value="ECO:0007669"/>
    <property type="project" value="UniProtKB-KW"/>
</dbReference>
<feature type="compositionally biased region" description="Basic residues" evidence="11">
    <location>
        <begin position="46"/>
        <end position="55"/>
    </location>
</feature>
<dbReference type="FunFam" id="2.40.50.700:FF:000003">
    <property type="entry name" value="DIS3-like exonuclease 2"/>
    <property type="match status" value="1"/>
</dbReference>
<keyword evidence="9" id="KW-0694">RNA-binding</keyword>
<dbReference type="GO" id="GO:0006402">
    <property type="term" value="P:mRNA catabolic process"/>
    <property type="evidence" value="ECO:0007669"/>
    <property type="project" value="TreeGrafter"/>
</dbReference>
<dbReference type="Pfam" id="PF17849">
    <property type="entry name" value="OB_Dis3"/>
    <property type="match status" value="1"/>
</dbReference>
<proteinExistence type="inferred from homology"/>
<evidence type="ECO:0000256" key="7">
    <source>
        <dbReference type="ARBA" id="ARBA00022839"/>
    </source>
</evidence>
<comment type="similarity">
    <text evidence="2 10">Belongs to the RNR ribonuclease family.</text>
</comment>
<dbReference type="Pfam" id="PF17216">
    <property type="entry name" value="Rrp44_CSD1"/>
    <property type="match status" value="1"/>
</dbReference>
<evidence type="ECO:0000256" key="3">
    <source>
        <dbReference type="ARBA" id="ARBA00022490"/>
    </source>
</evidence>
<dbReference type="OrthoDB" id="372421at2759"/>
<feature type="domain" description="RNB" evidence="12">
    <location>
        <begin position="497"/>
        <end position="843"/>
    </location>
</feature>
<dbReference type="Gene3D" id="2.40.50.690">
    <property type="match status" value="1"/>
</dbReference>
<evidence type="ECO:0000256" key="6">
    <source>
        <dbReference type="ARBA" id="ARBA00022801"/>
    </source>
</evidence>
<evidence type="ECO:0000256" key="1">
    <source>
        <dbReference type="ARBA" id="ARBA00004496"/>
    </source>
</evidence>
<dbReference type="GO" id="GO:0000932">
    <property type="term" value="C:P-body"/>
    <property type="evidence" value="ECO:0007669"/>
    <property type="project" value="TreeGrafter"/>
</dbReference>
<evidence type="ECO:0000313" key="15">
    <source>
        <dbReference type="RefSeq" id="XP_028038978.1"/>
    </source>
</evidence>
<name>A0A6J2KBE0_BOMMA</name>
<dbReference type="RefSeq" id="XP_028038979.1">
    <property type="nucleotide sequence ID" value="XM_028183178.1"/>
</dbReference>
<evidence type="ECO:0000313" key="16">
    <source>
        <dbReference type="RefSeq" id="XP_028038979.1"/>
    </source>
</evidence>
<dbReference type="InterPro" id="IPR022966">
    <property type="entry name" value="RNase_II/R_CS"/>
</dbReference>
<evidence type="ECO:0000256" key="10">
    <source>
        <dbReference type="RuleBase" id="RU003901"/>
    </source>
</evidence>
<evidence type="ECO:0000256" key="8">
    <source>
        <dbReference type="ARBA" id="ARBA00022842"/>
    </source>
</evidence>
<dbReference type="GO" id="GO:0010587">
    <property type="term" value="P:miRNA catabolic process"/>
    <property type="evidence" value="ECO:0007669"/>
    <property type="project" value="TreeGrafter"/>
</dbReference>
<dbReference type="SMART" id="SM00955">
    <property type="entry name" value="RNB"/>
    <property type="match status" value="1"/>
</dbReference>
<dbReference type="PANTHER" id="PTHR23355">
    <property type="entry name" value="RIBONUCLEASE"/>
    <property type="match status" value="1"/>
</dbReference>
<feature type="compositionally biased region" description="Basic and acidic residues" evidence="11">
    <location>
        <begin position="31"/>
        <end position="45"/>
    </location>
</feature>
<dbReference type="RefSeq" id="XP_028038977.1">
    <property type="nucleotide sequence ID" value="XM_028183176.1"/>
</dbReference>
<dbReference type="InterPro" id="IPR001900">
    <property type="entry name" value="RNase_II/R"/>
</dbReference>
<dbReference type="InterPro" id="IPR012340">
    <property type="entry name" value="NA-bd_OB-fold"/>
</dbReference>
<keyword evidence="5" id="KW-0479">Metal-binding</keyword>
<dbReference type="KEGG" id="bman:114249557"/>
<dbReference type="PROSITE" id="PS01175">
    <property type="entry name" value="RIBONUCLEASE_II"/>
    <property type="match status" value="1"/>
</dbReference>
<sequence>MSSHNSLRMDAACSEPTTSVVSTSSVPQKTSSDKAINENKVDSPKRTPKKSKKKQRSEVTVPTMVFNNSSINDVSNKCQNLQIESDSDNGETEQVTPTTPSKGKNAKKKERLKKLEIPTVPVNNFNNTNRVQNSQYLFNYFGSPRNSTFSVHEYFTQQITPLYASTSSRYLENLCHHPQYQYMQNIQHMRDILQSPEHVASVPITPLILSGQRSEPVCIPNSTFIHSEPSTPRFIENALQHPLLNPSFSRQTGTIQIGQLRLRHNSENNCLTKTLVNGDKKFDAYLSGEDVEKGLKNNMLIEGVLRINPKQYQHSYVSSQDRSQQDILIEGIKNRNRAMEGDVVIVQLVENEPEENVTNPEQKRGKVVFIKEKVHTRTCIGSLKLMHDKNRQKAMFVPRDHRVPRINIPFTSWPDNFYEDAKKYENTLFVAKIIDWSDTRFAVGKIMGNIGKSGDMVTETKAILAENDLDVTAFGSEYKDLYPQLDFTIPDEEIAKREDCRMLCIFSIDPFNCRDIDDAVSCKELENGNYEIGVHISDVTYFLNENTPLDVKVAEKATTIYLVETAYHMLPDDLCMLCSLFPGVDKLAFSVFWEMTKDAKVISYRFARTVINSCCQLAYEHAQDVLDDKEDAQIKFPEMYNGFDYKDVHKSIKILGKLSNILRTNRFENGALRIDQPKASFKLNPTSGLPESYCIYESKESHQLIEEFMLLANMSVATRIYSDHPKLAFLRSHPPPSKYMLMQLEKSLKPMGIKLDIESAGHLHRSLLPYVGPDNTDKGRAMVLNLLCAKPMTRAKYFCAAACDDDEFQHYALNVPLYTHFTSPIRRYADIMVHRLLAASLNYRETPAWQEDDVRMIAAQCNKQKYNAKKAGEMSTELYTLKYIELNSPIVTEGAVVDIREKYIDVIIVSMGLNRRIFFNNDFPGEYKCIRHEELAKLARMELKWKPVNELPETKQVIGVFSIIQVEMHKGDDMVKIETKLVRPQ</sequence>
<keyword evidence="4" id="KW-0540">Nuclease</keyword>
<evidence type="ECO:0000256" key="11">
    <source>
        <dbReference type="SAM" id="MobiDB-lite"/>
    </source>
</evidence>
<dbReference type="InterPro" id="IPR041505">
    <property type="entry name" value="Dis3_CSD2"/>
</dbReference>